<sequence length="319" mass="35064">MSDWKLYTGEAEPHDIAPPVAPPWRRFEGKASDKLAPITTDPVDGKEFQPSPETVEAVNAALHLRRPLLITGRPGSGKSSLIESVARELRLGPVLRWHVTSRSTLPDALYRYDAIARLHAHTGGAGKPEPREYLSLGPLGTALLPSKRPRALLIDEIDKGDIDLPNDLLNVFERGMYEIPELTRLAGKGRHKVGVSGSDDLVELDGSTVYCAEFPFVVLTSNGERDFPPAFLRRCIRHRMPDPTPGQLAAIVAAHLGKTDADQAASLVKDFGERYGQSALATDQLLNAVYLITRQLPEDSPERRRVVDLILKQLISDVP</sequence>
<organism evidence="3 4">
    <name type="scientific">Actinoplanes aureus</name>
    <dbReference type="NCBI Taxonomy" id="2792083"/>
    <lineage>
        <taxon>Bacteria</taxon>
        <taxon>Bacillati</taxon>
        <taxon>Actinomycetota</taxon>
        <taxon>Actinomycetes</taxon>
        <taxon>Micromonosporales</taxon>
        <taxon>Micromonosporaceae</taxon>
        <taxon>Actinoplanes</taxon>
    </lineage>
</organism>
<dbReference type="SUPFAM" id="SSF52540">
    <property type="entry name" value="P-loop containing nucleoside triphosphate hydrolases"/>
    <property type="match status" value="1"/>
</dbReference>
<evidence type="ECO:0000313" key="4">
    <source>
        <dbReference type="Proteomes" id="UP000598146"/>
    </source>
</evidence>
<keyword evidence="4" id="KW-1185">Reference proteome</keyword>
<reference evidence="3" key="1">
    <citation type="submission" date="2020-11" db="EMBL/GenBank/DDBJ databases">
        <title>Isolation and identification of active actinomycetes.</title>
        <authorList>
            <person name="Sun X."/>
        </authorList>
    </citation>
    <scope>NUCLEOTIDE SEQUENCE</scope>
    <source>
        <strain evidence="3">NEAU-A11</strain>
    </source>
</reference>
<dbReference type="Proteomes" id="UP000598146">
    <property type="component" value="Unassembled WGS sequence"/>
</dbReference>
<protein>
    <submittedName>
        <fullName evidence="3">MoxR family ATPase</fullName>
    </submittedName>
</protein>
<dbReference type="InterPro" id="IPR027417">
    <property type="entry name" value="P-loop_NTPase"/>
</dbReference>
<feature type="region of interest" description="Disordered" evidence="1">
    <location>
        <begin position="1"/>
        <end position="23"/>
    </location>
</feature>
<dbReference type="SMART" id="SM00382">
    <property type="entry name" value="AAA"/>
    <property type="match status" value="1"/>
</dbReference>
<evidence type="ECO:0000313" key="3">
    <source>
        <dbReference type="EMBL" id="MBG0568438.1"/>
    </source>
</evidence>
<dbReference type="AlphaFoldDB" id="A0A931G1Y4"/>
<dbReference type="Pfam" id="PF07728">
    <property type="entry name" value="AAA_5"/>
    <property type="match status" value="1"/>
</dbReference>
<name>A0A931G1Y4_9ACTN</name>
<proteinExistence type="predicted"/>
<dbReference type="InterPro" id="IPR003593">
    <property type="entry name" value="AAA+_ATPase"/>
</dbReference>
<feature type="domain" description="AAA+ ATPase" evidence="2">
    <location>
        <begin position="64"/>
        <end position="246"/>
    </location>
</feature>
<dbReference type="InterPro" id="IPR011704">
    <property type="entry name" value="ATPase_dyneun-rel_AAA"/>
</dbReference>
<dbReference type="RefSeq" id="WP_196420212.1">
    <property type="nucleotide sequence ID" value="NZ_JADQTO010000038.1"/>
</dbReference>
<accession>A0A931G1Y4</accession>
<dbReference type="CDD" id="cd00009">
    <property type="entry name" value="AAA"/>
    <property type="match status" value="1"/>
</dbReference>
<dbReference type="GO" id="GO:0016887">
    <property type="term" value="F:ATP hydrolysis activity"/>
    <property type="evidence" value="ECO:0007669"/>
    <property type="project" value="InterPro"/>
</dbReference>
<evidence type="ECO:0000259" key="2">
    <source>
        <dbReference type="SMART" id="SM00382"/>
    </source>
</evidence>
<comment type="caution">
    <text evidence="3">The sequence shown here is derived from an EMBL/GenBank/DDBJ whole genome shotgun (WGS) entry which is preliminary data.</text>
</comment>
<dbReference type="Gene3D" id="3.40.50.300">
    <property type="entry name" value="P-loop containing nucleotide triphosphate hydrolases"/>
    <property type="match status" value="1"/>
</dbReference>
<evidence type="ECO:0000256" key="1">
    <source>
        <dbReference type="SAM" id="MobiDB-lite"/>
    </source>
</evidence>
<dbReference type="EMBL" id="JADQTO010000038">
    <property type="protein sequence ID" value="MBG0568438.1"/>
    <property type="molecule type" value="Genomic_DNA"/>
</dbReference>
<dbReference type="GO" id="GO:0005524">
    <property type="term" value="F:ATP binding"/>
    <property type="evidence" value="ECO:0007669"/>
    <property type="project" value="InterPro"/>
</dbReference>
<gene>
    <name evidence="3" type="ORF">I4J89_44145</name>
</gene>